<evidence type="ECO:0000313" key="3">
    <source>
        <dbReference type="EMBL" id="MFC4858865.1"/>
    </source>
</evidence>
<proteinExistence type="predicted"/>
<accession>A0ABV9SEL3</accession>
<reference evidence="4" key="1">
    <citation type="journal article" date="2019" name="Int. J. Syst. Evol. Microbiol.">
        <title>The Global Catalogue of Microorganisms (GCM) 10K type strain sequencing project: providing services to taxonomists for standard genome sequencing and annotation.</title>
        <authorList>
            <consortium name="The Broad Institute Genomics Platform"/>
            <consortium name="The Broad Institute Genome Sequencing Center for Infectious Disease"/>
            <person name="Wu L."/>
            <person name="Ma J."/>
        </authorList>
    </citation>
    <scope>NUCLEOTIDE SEQUENCE [LARGE SCALE GENOMIC DNA]</scope>
    <source>
        <strain evidence="4">ZS-22-S1</strain>
    </source>
</reference>
<evidence type="ECO:0000313" key="4">
    <source>
        <dbReference type="Proteomes" id="UP001595859"/>
    </source>
</evidence>
<dbReference type="RefSeq" id="WP_378061560.1">
    <property type="nucleotide sequence ID" value="NZ_JBHSIS010000024.1"/>
</dbReference>
<gene>
    <name evidence="3" type="ORF">ACFPCV_35670</name>
</gene>
<feature type="region of interest" description="Disordered" evidence="1">
    <location>
        <begin position="18"/>
        <end position="47"/>
    </location>
</feature>
<comment type="caution">
    <text evidence="3">The sequence shown here is derived from an EMBL/GenBank/DDBJ whole genome shotgun (WGS) entry which is preliminary data.</text>
</comment>
<dbReference type="InterPro" id="IPR024520">
    <property type="entry name" value="DUF3558"/>
</dbReference>
<organism evidence="3 4">
    <name type="scientific">Actinophytocola glycyrrhizae</name>
    <dbReference type="NCBI Taxonomy" id="2044873"/>
    <lineage>
        <taxon>Bacteria</taxon>
        <taxon>Bacillati</taxon>
        <taxon>Actinomycetota</taxon>
        <taxon>Actinomycetes</taxon>
        <taxon>Pseudonocardiales</taxon>
        <taxon>Pseudonocardiaceae</taxon>
    </lineage>
</organism>
<protein>
    <submittedName>
        <fullName evidence="3">DUF3558 family protein</fullName>
    </submittedName>
</protein>
<keyword evidence="4" id="KW-1185">Reference proteome</keyword>
<sequence>MRRLLLVTGLLLAGCTATESGSPTGTATGGTTAPTTTTTTTTTTTEVSRPRDIDLAGADLCGVVAALPLGTFGLDQDRPPTGGDSTSFPGSRDCFANGIGANLGLTLVAVLDQGAAEYVEGADAEVTESEVDGFPLHVLKPTAPDSCFGAVDVADGQMLFVNYGLSAPGTEPVTPQATLCERVPRIAAAALAEL</sequence>
<evidence type="ECO:0000256" key="2">
    <source>
        <dbReference type="SAM" id="SignalP"/>
    </source>
</evidence>
<dbReference type="Proteomes" id="UP001595859">
    <property type="component" value="Unassembled WGS sequence"/>
</dbReference>
<dbReference type="Pfam" id="PF12079">
    <property type="entry name" value="DUF3558"/>
    <property type="match status" value="1"/>
</dbReference>
<feature type="signal peptide" evidence="2">
    <location>
        <begin position="1"/>
        <end position="19"/>
    </location>
</feature>
<feature type="compositionally biased region" description="Low complexity" evidence="1">
    <location>
        <begin position="18"/>
        <end position="46"/>
    </location>
</feature>
<evidence type="ECO:0000256" key="1">
    <source>
        <dbReference type="SAM" id="MobiDB-lite"/>
    </source>
</evidence>
<dbReference type="PROSITE" id="PS51257">
    <property type="entry name" value="PROKAR_LIPOPROTEIN"/>
    <property type="match status" value="1"/>
</dbReference>
<name>A0ABV9SEL3_9PSEU</name>
<dbReference type="EMBL" id="JBHSIS010000024">
    <property type="protein sequence ID" value="MFC4858865.1"/>
    <property type="molecule type" value="Genomic_DNA"/>
</dbReference>
<feature type="chain" id="PRO_5045377752" evidence="2">
    <location>
        <begin position="20"/>
        <end position="194"/>
    </location>
</feature>
<keyword evidence="2" id="KW-0732">Signal</keyword>